<feature type="compositionally biased region" description="Polar residues" evidence="1">
    <location>
        <begin position="69"/>
        <end position="93"/>
    </location>
</feature>
<dbReference type="InterPro" id="IPR000467">
    <property type="entry name" value="G_patch_dom"/>
</dbReference>
<dbReference type="AlphaFoldDB" id="A0A0D7AW44"/>
<dbReference type="GO" id="GO:0003676">
    <property type="term" value="F:nucleic acid binding"/>
    <property type="evidence" value="ECO:0007669"/>
    <property type="project" value="InterPro"/>
</dbReference>
<dbReference type="InterPro" id="IPR039146">
    <property type="entry name" value="GPANK1"/>
</dbReference>
<feature type="region of interest" description="Disordered" evidence="1">
    <location>
        <begin position="47"/>
        <end position="134"/>
    </location>
</feature>
<dbReference type="PANTHER" id="PTHR20923">
    <property type="entry name" value="BAT4 PROTEIN-RELATED"/>
    <property type="match status" value="1"/>
</dbReference>
<keyword evidence="4" id="KW-1185">Reference proteome</keyword>
<gene>
    <name evidence="3" type="ORF">CYLTODRAFT_362819</name>
</gene>
<name>A0A0D7AW44_9AGAR</name>
<evidence type="ECO:0000313" key="4">
    <source>
        <dbReference type="Proteomes" id="UP000054007"/>
    </source>
</evidence>
<protein>
    <recommendedName>
        <fullName evidence="2">G-patch domain-containing protein</fullName>
    </recommendedName>
</protein>
<reference evidence="3 4" key="1">
    <citation type="journal article" date="2015" name="Fungal Genet. Biol.">
        <title>Evolution of novel wood decay mechanisms in Agaricales revealed by the genome sequences of Fistulina hepatica and Cylindrobasidium torrendii.</title>
        <authorList>
            <person name="Floudas D."/>
            <person name="Held B.W."/>
            <person name="Riley R."/>
            <person name="Nagy L.G."/>
            <person name="Koehler G."/>
            <person name="Ransdell A.S."/>
            <person name="Younus H."/>
            <person name="Chow J."/>
            <person name="Chiniquy J."/>
            <person name="Lipzen A."/>
            <person name="Tritt A."/>
            <person name="Sun H."/>
            <person name="Haridas S."/>
            <person name="LaButti K."/>
            <person name="Ohm R.A."/>
            <person name="Kues U."/>
            <person name="Blanchette R.A."/>
            <person name="Grigoriev I.V."/>
            <person name="Minto R.E."/>
            <person name="Hibbett D.S."/>
        </authorList>
    </citation>
    <scope>NUCLEOTIDE SEQUENCE [LARGE SCALE GENOMIC DNA]</scope>
    <source>
        <strain evidence="3 4">FP15055 ss-10</strain>
    </source>
</reference>
<organism evidence="3 4">
    <name type="scientific">Cylindrobasidium torrendii FP15055 ss-10</name>
    <dbReference type="NCBI Taxonomy" id="1314674"/>
    <lineage>
        <taxon>Eukaryota</taxon>
        <taxon>Fungi</taxon>
        <taxon>Dikarya</taxon>
        <taxon>Basidiomycota</taxon>
        <taxon>Agaricomycotina</taxon>
        <taxon>Agaricomycetes</taxon>
        <taxon>Agaricomycetidae</taxon>
        <taxon>Agaricales</taxon>
        <taxon>Marasmiineae</taxon>
        <taxon>Physalacriaceae</taxon>
        <taxon>Cylindrobasidium</taxon>
    </lineage>
</organism>
<evidence type="ECO:0000259" key="2">
    <source>
        <dbReference type="PROSITE" id="PS50174"/>
    </source>
</evidence>
<feature type="domain" description="G-patch" evidence="2">
    <location>
        <begin position="182"/>
        <end position="202"/>
    </location>
</feature>
<accession>A0A0D7AW44</accession>
<dbReference type="PANTHER" id="PTHR20923:SF1">
    <property type="entry name" value="G PATCH DOMAIN AND ANKYRIN REPEAT-CONTAINING PROTEIN 1"/>
    <property type="match status" value="1"/>
</dbReference>
<dbReference type="EMBL" id="KN880930">
    <property type="protein sequence ID" value="KIY61501.1"/>
    <property type="molecule type" value="Genomic_DNA"/>
</dbReference>
<dbReference type="PROSITE" id="PS50174">
    <property type="entry name" value="G_PATCH"/>
    <property type="match status" value="1"/>
</dbReference>
<proteinExistence type="predicted"/>
<evidence type="ECO:0000256" key="1">
    <source>
        <dbReference type="SAM" id="MobiDB-lite"/>
    </source>
</evidence>
<dbReference type="Pfam" id="PF01585">
    <property type="entry name" value="G-patch"/>
    <property type="match status" value="1"/>
</dbReference>
<dbReference type="STRING" id="1314674.A0A0D7AW44"/>
<dbReference type="OrthoDB" id="2538319at2759"/>
<sequence length="358" mass="39968">MATTSRFIYSYYDPADRKELEIETGQIPTATPEAELEEAWNTEAARAFKHKKPPAPRFVPASIKDGEWNNKQSASNRQSEPQASTSADATSWYRSLVRDGPSSTSRMPAPAPTPPKSITTTPKPAPPPTSHDPWFIRNAVKSVPQQHPTASTSTLAEILHREPPPKPTDAPFQPPVFLHIGPSNVGFSMLEKYGWNEGEALGPDVRRRKRILLDDEALNRKRKSNTISEELVEVVDLTADSEDESDELQWADTGVKLEDTSALLPDEGSSGRTALVRPIPTFLKTDRLGIGLKAKTTGPYKESRKHITHTAEAIAAHRQSVDEQRRRKMKFGKGKRGLAREHDQERLARQRLLAYMNE</sequence>
<evidence type="ECO:0000313" key="3">
    <source>
        <dbReference type="EMBL" id="KIY61501.1"/>
    </source>
</evidence>
<dbReference type="Proteomes" id="UP000054007">
    <property type="component" value="Unassembled WGS sequence"/>
</dbReference>